<dbReference type="GO" id="GO:0004373">
    <property type="term" value="F:alpha-1,4-glucan glucosyltransferase (UDP-glucose donor) activity"/>
    <property type="evidence" value="ECO:0007669"/>
    <property type="project" value="InterPro"/>
</dbReference>
<dbReference type="GO" id="GO:0009011">
    <property type="term" value="F:alpha-1,4-glucan glucosyltransferase (ADP-glucose donor) activity"/>
    <property type="evidence" value="ECO:0007669"/>
    <property type="project" value="UniProtKB-UniRule"/>
</dbReference>
<dbReference type="GO" id="GO:0005978">
    <property type="term" value="P:glycogen biosynthetic process"/>
    <property type="evidence" value="ECO:0007669"/>
    <property type="project" value="UniProtKB-UniRule"/>
</dbReference>
<dbReference type="NCBIfam" id="NF001899">
    <property type="entry name" value="PRK00654.1-2"/>
    <property type="match status" value="1"/>
</dbReference>
<dbReference type="InterPro" id="IPR001296">
    <property type="entry name" value="Glyco_trans_1"/>
</dbReference>
<comment type="function">
    <text evidence="2 8">Synthesizes alpha-1,4-glucan chains using ADP-glucose.</text>
</comment>
<evidence type="ECO:0000256" key="5">
    <source>
        <dbReference type="ARBA" id="ARBA00022676"/>
    </source>
</evidence>
<dbReference type="RefSeq" id="WP_353683537.1">
    <property type="nucleotide sequence ID" value="NZ_CP144373.1"/>
</dbReference>
<evidence type="ECO:0000313" key="11">
    <source>
        <dbReference type="EMBL" id="XCH45996.1"/>
    </source>
</evidence>
<keyword evidence="5 8" id="KW-0328">Glycosyltransferase</keyword>
<dbReference type="EMBL" id="CP144373">
    <property type="protein sequence ID" value="XCH45996.1"/>
    <property type="molecule type" value="Genomic_DNA"/>
</dbReference>
<evidence type="ECO:0000256" key="8">
    <source>
        <dbReference type="HAMAP-Rule" id="MF_00484"/>
    </source>
</evidence>
<dbReference type="InterPro" id="IPR011835">
    <property type="entry name" value="GS/SS"/>
</dbReference>
<dbReference type="AlphaFoldDB" id="A0AAU8GUS0"/>
<evidence type="ECO:0000256" key="6">
    <source>
        <dbReference type="ARBA" id="ARBA00022679"/>
    </source>
</evidence>
<evidence type="ECO:0000256" key="3">
    <source>
        <dbReference type="ARBA" id="ARBA00004964"/>
    </source>
</evidence>
<comment type="similarity">
    <text evidence="4 8">Belongs to the glycosyltransferase 1 family. Bacterial/plant glycogen synthase subfamily.</text>
</comment>
<dbReference type="SUPFAM" id="SSF53756">
    <property type="entry name" value="UDP-Glycosyltransferase/glycogen phosphorylase"/>
    <property type="match status" value="1"/>
</dbReference>
<protein>
    <recommendedName>
        <fullName evidence="8">Glycogen synthase</fullName>
        <ecNumber evidence="8">2.4.1.21</ecNumber>
    </recommendedName>
    <alternativeName>
        <fullName evidence="8">Starch [bacterial glycogen] synthase</fullName>
    </alternativeName>
</protein>
<gene>
    <name evidence="8 11" type="primary">glgA</name>
    <name evidence="11" type="ORF">V4D30_06560</name>
</gene>
<accession>A0AAU8GUS0</accession>
<dbReference type="InterPro" id="IPR013534">
    <property type="entry name" value="Starch_synth_cat_dom"/>
</dbReference>
<reference evidence="11" key="1">
    <citation type="submission" date="2024-01" db="EMBL/GenBank/DDBJ databases">
        <title>The first autotrophic representatives of the genus Thermodesulfovibrio.</title>
        <authorList>
            <person name="Maltseva A.I."/>
            <person name="Elcheninov A.G."/>
            <person name="Kublanov I.V."/>
            <person name="Lebedinsky A.V."/>
            <person name="Frolov E.N."/>
        </authorList>
    </citation>
    <scope>NUCLEOTIDE SEQUENCE</scope>
    <source>
        <strain evidence="11">3907-1M</strain>
    </source>
</reference>
<feature type="domain" description="Glycosyl transferase family 1" evidence="9">
    <location>
        <begin position="311"/>
        <end position="461"/>
    </location>
</feature>
<dbReference type="Pfam" id="PF00534">
    <property type="entry name" value="Glycos_transf_1"/>
    <property type="match status" value="1"/>
</dbReference>
<comment type="catalytic activity">
    <reaction evidence="1 8">
        <text>[(1-&gt;4)-alpha-D-glucosyl](n) + ADP-alpha-D-glucose = [(1-&gt;4)-alpha-D-glucosyl](n+1) + ADP + H(+)</text>
        <dbReference type="Rhea" id="RHEA:18189"/>
        <dbReference type="Rhea" id="RHEA-COMP:9584"/>
        <dbReference type="Rhea" id="RHEA-COMP:9587"/>
        <dbReference type="ChEBI" id="CHEBI:15378"/>
        <dbReference type="ChEBI" id="CHEBI:15444"/>
        <dbReference type="ChEBI" id="CHEBI:57498"/>
        <dbReference type="ChEBI" id="CHEBI:456216"/>
        <dbReference type="EC" id="2.4.1.21"/>
    </reaction>
</comment>
<keyword evidence="6 8" id="KW-0808">Transferase</keyword>
<name>A0AAU8GUS0_9BACT</name>
<feature type="binding site" evidence="8">
    <location>
        <position position="15"/>
    </location>
    <ligand>
        <name>ADP-alpha-D-glucose</name>
        <dbReference type="ChEBI" id="CHEBI:57498"/>
    </ligand>
</feature>
<organism evidence="11">
    <name type="scientific">Thermodesulfovibrio autotrophicus</name>
    <dbReference type="NCBI Taxonomy" id="3118333"/>
    <lineage>
        <taxon>Bacteria</taxon>
        <taxon>Pseudomonadati</taxon>
        <taxon>Nitrospirota</taxon>
        <taxon>Thermodesulfovibrionia</taxon>
        <taxon>Thermodesulfovibrionales</taxon>
        <taxon>Thermodesulfovibrionaceae</taxon>
        <taxon>Thermodesulfovibrio</taxon>
    </lineage>
</organism>
<keyword evidence="7 8" id="KW-0320">Glycogen biosynthesis</keyword>
<dbReference type="KEGG" id="taut:V4D30_06560"/>
<dbReference type="CDD" id="cd03791">
    <property type="entry name" value="GT5_Glycogen_synthase_DULL1-like"/>
    <property type="match status" value="1"/>
</dbReference>
<dbReference type="Gene3D" id="3.40.50.2000">
    <property type="entry name" value="Glycogen Phosphorylase B"/>
    <property type="match status" value="2"/>
</dbReference>
<dbReference type="HAMAP" id="MF_00484">
    <property type="entry name" value="Glycogen_synth"/>
    <property type="match status" value="1"/>
</dbReference>
<evidence type="ECO:0000259" key="9">
    <source>
        <dbReference type="Pfam" id="PF00534"/>
    </source>
</evidence>
<dbReference type="PANTHER" id="PTHR45825:SF11">
    <property type="entry name" value="ALPHA AMYLASE DOMAIN-CONTAINING PROTEIN"/>
    <property type="match status" value="1"/>
</dbReference>
<evidence type="ECO:0000259" key="10">
    <source>
        <dbReference type="Pfam" id="PF08323"/>
    </source>
</evidence>
<dbReference type="EC" id="2.4.1.21" evidence="8"/>
<evidence type="ECO:0000256" key="7">
    <source>
        <dbReference type="ARBA" id="ARBA00023056"/>
    </source>
</evidence>
<sequence>MKIALVSAEAYPFSKTGGLGDVVGALFKEFIKAGIDVTVFLPFYRTTRQNFFSSTVNAGIVYGVAVGSTKRFGAVRTARVSFDEEDNLKIEASTEGNLFFIEHNDFFDRDELYGTNHGEYLDNAERFVFFSRAVLEICKVMNLKFDIIHCHDWHTALVPLYLKTFYKECSCFERTKTVLTIHNLGYQGIFPREKLEITGFGQEMFHIDGFEFYGMVNFLKVGLFNADIITTVSPTYAKEILTPEYGAGLDGVLRKRKESLVGIINGIDYKIWNPEKDPFIVQNYGTGNISDKQKNKQYLLSFTNLKCSIQNPLIAFIGRLTYQKGIDIIVDAIPGLIEKGVSFIFEGTGEAYYENKIRELQNNYPSKIYAFVGFDEALAHKIYAGADSLLVPSRYEPCGLSQLIAMRYGTPPVCRRTGGLSDTVEDGVTGFLFDEYSAEALTEAVKQFCSAYEDKNRFSRIIYEAMKRDFSWSNSCKKYLELYKGLINEGKTGII</sequence>
<evidence type="ECO:0000256" key="1">
    <source>
        <dbReference type="ARBA" id="ARBA00001478"/>
    </source>
</evidence>
<proteinExistence type="inferred from homology"/>
<dbReference type="NCBIfam" id="TIGR02095">
    <property type="entry name" value="glgA"/>
    <property type="match status" value="1"/>
</dbReference>
<dbReference type="Pfam" id="PF08323">
    <property type="entry name" value="Glyco_transf_5"/>
    <property type="match status" value="1"/>
</dbReference>
<evidence type="ECO:0000256" key="4">
    <source>
        <dbReference type="ARBA" id="ARBA00010281"/>
    </source>
</evidence>
<feature type="domain" description="Starch synthase catalytic" evidence="10">
    <location>
        <begin position="2"/>
        <end position="255"/>
    </location>
</feature>
<evidence type="ECO:0000256" key="2">
    <source>
        <dbReference type="ARBA" id="ARBA00002764"/>
    </source>
</evidence>
<dbReference type="PANTHER" id="PTHR45825">
    <property type="entry name" value="GRANULE-BOUND STARCH SYNTHASE 1, CHLOROPLASTIC/AMYLOPLASTIC"/>
    <property type="match status" value="1"/>
</dbReference>
<comment type="pathway">
    <text evidence="3 8">Glycan biosynthesis; glycogen biosynthesis.</text>
</comment>